<reference evidence="3" key="1">
    <citation type="submission" date="2023-03" db="EMBL/GenBank/DDBJ databases">
        <title>Massive genome expansion in bonnet fungi (Mycena s.s.) driven by repeated elements and novel gene families across ecological guilds.</title>
        <authorList>
            <consortium name="Lawrence Berkeley National Laboratory"/>
            <person name="Harder C.B."/>
            <person name="Miyauchi S."/>
            <person name="Viragh M."/>
            <person name="Kuo A."/>
            <person name="Thoen E."/>
            <person name="Andreopoulos B."/>
            <person name="Lu D."/>
            <person name="Skrede I."/>
            <person name="Drula E."/>
            <person name="Henrissat B."/>
            <person name="Morin E."/>
            <person name="Kohler A."/>
            <person name="Barry K."/>
            <person name="LaButti K."/>
            <person name="Morin E."/>
            <person name="Salamov A."/>
            <person name="Lipzen A."/>
            <person name="Mereny Z."/>
            <person name="Hegedus B."/>
            <person name="Baldrian P."/>
            <person name="Stursova M."/>
            <person name="Weitz H."/>
            <person name="Taylor A."/>
            <person name="Grigoriev I.V."/>
            <person name="Nagy L.G."/>
            <person name="Martin F."/>
            <person name="Kauserud H."/>
        </authorList>
    </citation>
    <scope>NUCLEOTIDE SEQUENCE</scope>
    <source>
        <strain evidence="3">9144</strain>
    </source>
</reference>
<gene>
    <name evidence="3" type="ORF">GGX14DRAFT_652261</name>
</gene>
<organism evidence="3 4">
    <name type="scientific">Mycena pura</name>
    <dbReference type="NCBI Taxonomy" id="153505"/>
    <lineage>
        <taxon>Eukaryota</taxon>
        <taxon>Fungi</taxon>
        <taxon>Dikarya</taxon>
        <taxon>Basidiomycota</taxon>
        <taxon>Agaricomycotina</taxon>
        <taxon>Agaricomycetes</taxon>
        <taxon>Agaricomycetidae</taxon>
        <taxon>Agaricales</taxon>
        <taxon>Marasmiineae</taxon>
        <taxon>Mycenaceae</taxon>
        <taxon>Mycena</taxon>
    </lineage>
</organism>
<evidence type="ECO:0000256" key="1">
    <source>
        <dbReference type="SAM" id="MobiDB-lite"/>
    </source>
</evidence>
<evidence type="ECO:0000259" key="2">
    <source>
        <dbReference type="Pfam" id="PF00149"/>
    </source>
</evidence>
<feature type="domain" description="Calcineurin-like phosphoesterase" evidence="2">
    <location>
        <begin position="74"/>
        <end position="158"/>
    </location>
</feature>
<evidence type="ECO:0000313" key="4">
    <source>
        <dbReference type="Proteomes" id="UP001219525"/>
    </source>
</evidence>
<name>A0AAD6V5V5_9AGAR</name>
<dbReference type="AlphaFoldDB" id="A0AAD6V5V5"/>
<feature type="region of interest" description="Disordered" evidence="1">
    <location>
        <begin position="150"/>
        <end position="175"/>
    </location>
</feature>
<sequence length="187" mass="19781">MHLTFVPTFLLAHDAPLKTVVRGSFAACIPQDSSSPSALPPFLSPAAFPTPSLRSAAATESSSSIRTATSRSVVSFSDMHFGEGEDVTWGPQQDVNNSIAHAAILEHEKPNYVVFNGDLITGENDVFAFNANKYLDQVFAPTVARKIPFSSTHGNHDNTVQAGPRHASRTGSVLGLDTDSVAEASAA</sequence>
<dbReference type="PANTHER" id="PTHR32440:SF11">
    <property type="entry name" value="METALLOPHOSPHOESTERASE DOMAIN-CONTAINING PROTEIN"/>
    <property type="match status" value="1"/>
</dbReference>
<protein>
    <recommendedName>
        <fullName evidence="2">Calcineurin-like phosphoesterase domain-containing protein</fullName>
    </recommendedName>
</protein>
<dbReference type="SUPFAM" id="SSF56300">
    <property type="entry name" value="Metallo-dependent phosphatases"/>
    <property type="match status" value="1"/>
</dbReference>
<proteinExistence type="predicted"/>
<comment type="caution">
    <text evidence="3">The sequence shown here is derived from an EMBL/GenBank/DDBJ whole genome shotgun (WGS) entry which is preliminary data.</text>
</comment>
<dbReference type="PANTHER" id="PTHR32440">
    <property type="entry name" value="PHOSPHATASE DCR2-RELATED-RELATED"/>
    <property type="match status" value="1"/>
</dbReference>
<dbReference type="GO" id="GO:0005737">
    <property type="term" value="C:cytoplasm"/>
    <property type="evidence" value="ECO:0007669"/>
    <property type="project" value="TreeGrafter"/>
</dbReference>
<dbReference type="EMBL" id="JARJCW010000051">
    <property type="protein sequence ID" value="KAJ7203347.1"/>
    <property type="molecule type" value="Genomic_DNA"/>
</dbReference>
<accession>A0AAD6V5V5</accession>
<dbReference type="Gene3D" id="3.60.21.10">
    <property type="match status" value="1"/>
</dbReference>
<dbReference type="GO" id="GO:0016788">
    <property type="term" value="F:hydrolase activity, acting on ester bonds"/>
    <property type="evidence" value="ECO:0007669"/>
    <property type="project" value="TreeGrafter"/>
</dbReference>
<feature type="compositionally biased region" description="Polar residues" evidence="1">
    <location>
        <begin position="150"/>
        <end position="161"/>
    </location>
</feature>
<dbReference type="Pfam" id="PF00149">
    <property type="entry name" value="Metallophos"/>
    <property type="match status" value="1"/>
</dbReference>
<evidence type="ECO:0000313" key="3">
    <source>
        <dbReference type="EMBL" id="KAJ7203347.1"/>
    </source>
</evidence>
<dbReference type="Proteomes" id="UP001219525">
    <property type="component" value="Unassembled WGS sequence"/>
</dbReference>
<keyword evidence="4" id="KW-1185">Reference proteome</keyword>
<dbReference type="InterPro" id="IPR004843">
    <property type="entry name" value="Calcineurin-like_PHP"/>
</dbReference>
<dbReference type="InterPro" id="IPR029052">
    <property type="entry name" value="Metallo-depent_PP-like"/>
</dbReference>